<keyword evidence="3" id="KW-1185">Reference proteome</keyword>
<gene>
    <name evidence="2" type="ORF">F8A88_09040</name>
</gene>
<sequence length="397" mass="41875">MRRLPAFSFLVFLWMFMGTAPAHAGFSSADLEGHWRGGWMETTGTDSVRYWLNVHADVGSDGSVTGGSWWSSGGLSGSVTGGDLSIEPDGYIDGTMTFDDSDTGDVFSVSIEEGQMDESGGIVYLAFRKPDPGGERAAGTMVKREPNADHAQAELAGSWQVIILETDPSESYDTYWIDTTLTVDASGQTSGTWNYEDILSGDILSSSQVNLESKGGLGGVLNIDNGVQVPISYGQLDPDLNFGYVTSTKSDGHFCAALFLRTGGSGFATEMLAGEWSIVHTLVQDGSSLTWVFGQVMLDGDGNVLRGLWDGPNGESGTYTAGSLSVNDAGKLTGSITDSEGRVHAISNGHLGLTGSYGAAATRYADGGNHDHTLGVLFMARPARIAGTIPSTFLLLQ</sequence>
<dbReference type="EMBL" id="WAIE01000003">
    <property type="protein sequence ID" value="KAB1441730.1"/>
    <property type="molecule type" value="Genomic_DNA"/>
</dbReference>
<comment type="caution">
    <text evidence="2">The sequence shown here is derived from an EMBL/GenBank/DDBJ whole genome shotgun (WGS) entry which is preliminary data.</text>
</comment>
<evidence type="ECO:0000313" key="2">
    <source>
        <dbReference type="EMBL" id="KAB1441730.1"/>
    </source>
</evidence>
<keyword evidence="1" id="KW-0732">Signal</keyword>
<proteinExistence type="predicted"/>
<protein>
    <submittedName>
        <fullName evidence="2">Uncharacterized protein</fullName>
    </submittedName>
</protein>
<dbReference type="RefSeq" id="WP_151150822.1">
    <property type="nucleotide sequence ID" value="NZ_WAIE01000003.1"/>
</dbReference>
<dbReference type="AlphaFoldDB" id="A0A6N6N1V2"/>
<evidence type="ECO:0000256" key="1">
    <source>
        <dbReference type="SAM" id="SignalP"/>
    </source>
</evidence>
<dbReference type="Proteomes" id="UP000438699">
    <property type="component" value="Unassembled WGS sequence"/>
</dbReference>
<name>A0A6N6N1V2_9BACT</name>
<feature type="signal peptide" evidence="1">
    <location>
        <begin position="1"/>
        <end position="24"/>
    </location>
</feature>
<accession>A0A6N6N1V2</accession>
<evidence type="ECO:0000313" key="3">
    <source>
        <dbReference type="Proteomes" id="UP000438699"/>
    </source>
</evidence>
<feature type="chain" id="PRO_5026746300" evidence="1">
    <location>
        <begin position="25"/>
        <end position="397"/>
    </location>
</feature>
<reference evidence="2 3" key="1">
    <citation type="journal article" date="2017" name="Int. J. Syst. Evol. Microbiol.">
        <title>Desulfovibrio senegalensis sp. nov., a mesophilic sulfate reducer isolated from marine sediment.</title>
        <authorList>
            <person name="Thioye A."/>
            <person name="Gam Z.B.A."/>
            <person name="Mbengue M."/>
            <person name="Cayol J.L."/>
            <person name="Joseph-Bartoli M."/>
            <person name="Toure-Kane C."/>
            <person name="Labat M."/>
        </authorList>
    </citation>
    <scope>NUCLEOTIDE SEQUENCE [LARGE SCALE GENOMIC DNA]</scope>
    <source>
        <strain evidence="2 3">DSM 101509</strain>
    </source>
</reference>
<organism evidence="2 3">
    <name type="scientific">Pseudodesulfovibrio senegalensis</name>
    <dbReference type="NCBI Taxonomy" id="1721087"/>
    <lineage>
        <taxon>Bacteria</taxon>
        <taxon>Pseudomonadati</taxon>
        <taxon>Thermodesulfobacteriota</taxon>
        <taxon>Desulfovibrionia</taxon>
        <taxon>Desulfovibrionales</taxon>
        <taxon>Desulfovibrionaceae</taxon>
    </lineage>
</organism>